<dbReference type="Proteomes" id="UP001281147">
    <property type="component" value="Unassembled WGS sequence"/>
</dbReference>
<accession>A0ACC3MWJ4</accession>
<protein>
    <submittedName>
        <fullName evidence="1">Uncharacterized protein</fullName>
    </submittedName>
</protein>
<keyword evidence="2" id="KW-1185">Reference proteome</keyword>
<gene>
    <name evidence="1" type="ORF">LTR37_013407</name>
</gene>
<name>A0ACC3MWJ4_9PEZI</name>
<comment type="caution">
    <text evidence="1">The sequence shown here is derived from an EMBL/GenBank/DDBJ whole genome shotgun (WGS) entry which is preliminary data.</text>
</comment>
<organism evidence="1 2">
    <name type="scientific">Vermiconidia calcicola</name>
    <dbReference type="NCBI Taxonomy" id="1690605"/>
    <lineage>
        <taxon>Eukaryota</taxon>
        <taxon>Fungi</taxon>
        <taxon>Dikarya</taxon>
        <taxon>Ascomycota</taxon>
        <taxon>Pezizomycotina</taxon>
        <taxon>Dothideomycetes</taxon>
        <taxon>Dothideomycetidae</taxon>
        <taxon>Mycosphaerellales</taxon>
        <taxon>Extremaceae</taxon>
        <taxon>Vermiconidia</taxon>
    </lineage>
</organism>
<reference evidence="1" key="1">
    <citation type="submission" date="2023-07" db="EMBL/GenBank/DDBJ databases">
        <title>Black Yeasts Isolated from many extreme environments.</title>
        <authorList>
            <person name="Coleine C."/>
            <person name="Stajich J.E."/>
            <person name="Selbmann L."/>
        </authorList>
    </citation>
    <scope>NUCLEOTIDE SEQUENCE</scope>
    <source>
        <strain evidence="1">CCFEE 5714</strain>
    </source>
</reference>
<evidence type="ECO:0000313" key="2">
    <source>
        <dbReference type="Proteomes" id="UP001281147"/>
    </source>
</evidence>
<sequence length="102" mass="11916">MAAPYKPGHVLTLRQESTPTLGYELRVQILEVFEPFTLSCVMRVWLDEDGQDPSEAVLKLYDRRFATQLREDQKIDPWSAQHESAYLEFIRTGQVNEFLNKL</sequence>
<dbReference type="EMBL" id="JAUTXU010000131">
    <property type="protein sequence ID" value="KAK3705246.1"/>
    <property type="molecule type" value="Genomic_DNA"/>
</dbReference>
<evidence type="ECO:0000313" key="1">
    <source>
        <dbReference type="EMBL" id="KAK3705246.1"/>
    </source>
</evidence>
<proteinExistence type="predicted"/>